<comment type="caution">
    <text evidence="3">The sequence shown here is derived from an EMBL/GenBank/DDBJ whole genome shotgun (WGS) entry which is preliminary data.</text>
</comment>
<dbReference type="GO" id="GO:0008233">
    <property type="term" value="F:peptidase activity"/>
    <property type="evidence" value="ECO:0007669"/>
    <property type="project" value="InterPro"/>
</dbReference>
<reference evidence="3" key="2">
    <citation type="submission" date="2020-09" db="EMBL/GenBank/DDBJ databases">
        <authorList>
            <person name="Sun Q."/>
            <person name="Zhou Y."/>
        </authorList>
    </citation>
    <scope>NUCLEOTIDE SEQUENCE</scope>
    <source>
        <strain evidence="3">CGMCC 1.15367</strain>
    </source>
</reference>
<dbReference type="RefSeq" id="WP_244639660.1">
    <property type="nucleotide sequence ID" value="NZ_BMIQ01000012.1"/>
</dbReference>
<name>A0A917A353_9HYPH</name>
<evidence type="ECO:0000256" key="1">
    <source>
        <dbReference type="SAM" id="MobiDB-lite"/>
    </source>
</evidence>
<evidence type="ECO:0000313" key="4">
    <source>
        <dbReference type="Proteomes" id="UP000644699"/>
    </source>
</evidence>
<keyword evidence="4" id="KW-1185">Reference proteome</keyword>
<dbReference type="Proteomes" id="UP000644699">
    <property type="component" value="Unassembled WGS sequence"/>
</dbReference>
<dbReference type="CDD" id="cd14814">
    <property type="entry name" value="Peptidase_M15"/>
    <property type="match status" value="1"/>
</dbReference>
<dbReference type="AlphaFoldDB" id="A0A917A353"/>
<dbReference type="Gene3D" id="1.10.530.10">
    <property type="match status" value="1"/>
</dbReference>
<feature type="region of interest" description="Disordered" evidence="1">
    <location>
        <begin position="607"/>
        <end position="636"/>
    </location>
</feature>
<dbReference type="InterPro" id="IPR003709">
    <property type="entry name" value="VanY-like_core_dom"/>
</dbReference>
<dbReference type="InterPro" id="IPR009045">
    <property type="entry name" value="Zn_M74/Hedgehog-like"/>
</dbReference>
<feature type="compositionally biased region" description="Polar residues" evidence="1">
    <location>
        <begin position="562"/>
        <end position="573"/>
    </location>
</feature>
<evidence type="ECO:0000259" key="2">
    <source>
        <dbReference type="Pfam" id="PF02557"/>
    </source>
</evidence>
<dbReference type="SUPFAM" id="SSF53955">
    <property type="entry name" value="Lysozyme-like"/>
    <property type="match status" value="1"/>
</dbReference>
<dbReference type="PANTHER" id="PTHR34385:SF1">
    <property type="entry name" value="PEPTIDOGLYCAN L-ALANYL-D-GLUTAMATE ENDOPEPTIDASE CWLK"/>
    <property type="match status" value="1"/>
</dbReference>
<evidence type="ECO:0000313" key="3">
    <source>
        <dbReference type="EMBL" id="GGE23477.1"/>
    </source>
</evidence>
<sequence>MARAPSTPSSGTVLLQPQAQPVDTFEAPPRTNPLLELAQSLAPLSREVDEMLSVRAAKQKEDDIKQADALFVETNGDGIAEATRRGLWPAHTSPTFVKHYKQLEGDAIGRRLRAGWQAAYDQWAEKGTADDAALKAKQKEYVAANIGTDDPEILAAVRPHLSELVGAAIETHSRYRSGQFREEALRANLSAINSTLDDADTDGLASGKGTDYAAAGDAIERQRQAYIASGGTASDFDENGMKLIAAKAVELRDPKLLDFFKRKVPGEDYTYGDTPVGSQLRQTATDHLETIARQEVVDQNQQAERQRKAQADAATRSAIDALAAGQTVPEEVLAAGSKADADFRVKVGEWKANLAKGRRNDPLVMQIKREIVGGAGMDAVRVALPSIESPDDLSDVVTFAKSVGGDEAGGTNNILNTASVRETLATLEARTKATGSFLNPITGTTPEGDEVMFDFRMMALQWAKAHPDAPAEERETAIARMGKIVKSRLFPDPADPNIMQYRRDANAVGGFENPYETAAPVQPENAQPQPAAQPKADDRTPQQRAEDAGAAIGRMVPPAGSPQGTGLSPEAQSYFDSFSPEEQAAIRNGAAGVKGGLPAMVDHLQRTGQKPKARPTATAPDGTPIDPIAYHPSQPARPADLRFLSSRAVSGAQRPDSFTGMRPEFASGLEAMLRAAPPEIAEGLQVSSGYRSPERQAELWADALRKYGSPAEARKWVAPPGRSGHNHGHAADLSFNGKRLDDAPANVREWVHQNAARFGLAFPLGNEAWHVELAGARSGGGKGAIARRTFTPKDAESFLSAAMSLDALDAPGDARDNEGGAFVPGDVSAGRLLDLIGQAEAGGNYNAVFGNEDATRDLSRYSLDDILNEQAAAKNRNAYSTAIGKYQFLHKTLRGLKEELGLSGSESFTPELQDRLAVALLRRRGWSAFRAGKISKRQFALRLSQEWATLPDPNTGRSFYHDDGVNRARAKSREVYAALGFPIGGEG</sequence>
<dbReference type="InterPro" id="IPR052179">
    <property type="entry name" value="DD-CPase-like"/>
</dbReference>
<feature type="domain" description="D-alanyl-D-alanine carboxypeptidase-like core" evidence="2">
    <location>
        <begin position="661"/>
        <end position="767"/>
    </location>
</feature>
<dbReference type="PANTHER" id="PTHR34385">
    <property type="entry name" value="D-ALANYL-D-ALANINE CARBOXYPEPTIDASE"/>
    <property type="match status" value="1"/>
</dbReference>
<dbReference type="Pfam" id="PF02557">
    <property type="entry name" value="VanY"/>
    <property type="match status" value="1"/>
</dbReference>
<feature type="region of interest" description="Disordered" evidence="1">
    <location>
        <begin position="1"/>
        <end position="25"/>
    </location>
</feature>
<feature type="compositionally biased region" description="Polar residues" evidence="1">
    <location>
        <begin position="1"/>
        <end position="21"/>
    </location>
</feature>
<reference evidence="3" key="1">
    <citation type="journal article" date="2014" name="Int. J. Syst. Evol. Microbiol.">
        <title>Complete genome sequence of Corynebacterium casei LMG S-19264T (=DSM 44701T), isolated from a smear-ripened cheese.</title>
        <authorList>
            <consortium name="US DOE Joint Genome Institute (JGI-PGF)"/>
            <person name="Walter F."/>
            <person name="Albersmeier A."/>
            <person name="Kalinowski J."/>
            <person name="Ruckert C."/>
        </authorList>
    </citation>
    <scope>NUCLEOTIDE SEQUENCE</scope>
    <source>
        <strain evidence="3">CGMCC 1.15367</strain>
    </source>
</reference>
<feature type="region of interest" description="Disordered" evidence="1">
    <location>
        <begin position="510"/>
        <end position="573"/>
    </location>
</feature>
<dbReference type="GO" id="GO:0006508">
    <property type="term" value="P:proteolysis"/>
    <property type="evidence" value="ECO:0007669"/>
    <property type="project" value="InterPro"/>
</dbReference>
<feature type="compositionally biased region" description="Low complexity" evidence="1">
    <location>
        <begin position="518"/>
        <end position="534"/>
    </location>
</feature>
<gene>
    <name evidence="3" type="ORF">GCM10011390_48610</name>
</gene>
<accession>A0A917A353</accession>
<proteinExistence type="predicted"/>
<protein>
    <recommendedName>
        <fullName evidence="2">D-alanyl-D-alanine carboxypeptidase-like core domain-containing protein</fullName>
    </recommendedName>
</protein>
<feature type="compositionally biased region" description="Basic and acidic residues" evidence="1">
    <location>
        <begin position="535"/>
        <end position="547"/>
    </location>
</feature>
<dbReference type="SUPFAM" id="SSF55166">
    <property type="entry name" value="Hedgehog/DD-peptidase"/>
    <property type="match status" value="1"/>
</dbReference>
<dbReference type="InterPro" id="IPR023346">
    <property type="entry name" value="Lysozyme-like_dom_sf"/>
</dbReference>
<dbReference type="Gene3D" id="3.30.1380.10">
    <property type="match status" value="1"/>
</dbReference>
<organism evidence="3 4">
    <name type="scientific">Aureimonas endophytica</name>
    <dbReference type="NCBI Taxonomy" id="2027858"/>
    <lineage>
        <taxon>Bacteria</taxon>
        <taxon>Pseudomonadati</taxon>
        <taxon>Pseudomonadota</taxon>
        <taxon>Alphaproteobacteria</taxon>
        <taxon>Hyphomicrobiales</taxon>
        <taxon>Aurantimonadaceae</taxon>
        <taxon>Aureimonas</taxon>
    </lineage>
</organism>
<dbReference type="EMBL" id="BMIQ01000012">
    <property type="protein sequence ID" value="GGE23477.1"/>
    <property type="molecule type" value="Genomic_DNA"/>
</dbReference>